<organism evidence="2 3">
    <name type="scientific">Flagellimonas ochracea</name>
    <dbReference type="NCBI Taxonomy" id="2696472"/>
    <lineage>
        <taxon>Bacteria</taxon>
        <taxon>Pseudomonadati</taxon>
        <taxon>Bacteroidota</taxon>
        <taxon>Flavobacteriia</taxon>
        <taxon>Flavobacteriales</taxon>
        <taxon>Flavobacteriaceae</taxon>
        <taxon>Flagellimonas</taxon>
    </lineage>
</organism>
<name>A0A964TCA8_9FLAO</name>
<keyword evidence="1" id="KW-1133">Transmembrane helix</keyword>
<comment type="caution">
    <text evidence="2">The sequence shown here is derived from an EMBL/GenBank/DDBJ whole genome shotgun (WGS) entry which is preliminary data.</text>
</comment>
<keyword evidence="3" id="KW-1185">Reference proteome</keyword>
<reference evidence="2" key="1">
    <citation type="submission" date="2020-01" db="EMBL/GenBank/DDBJ databases">
        <title>Muricauda ochracea sp. nov., isolated from a tidal flat of Garorim bay in Korea.</title>
        <authorList>
            <person name="Kim D."/>
            <person name="Yoo Y."/>
            <person name="Kim J.-J."/>
        </authorList>
    </citation>
    <scope>NUCLEOTIDE SEQUENCE</scope>
    <source>
        <strain evidence="2">JGD-17</strain>
    </source>
</reference>
<dbReference type="RefSeq" id="WP_166523606.1">
    <property type="nucleotide sequence ID" value="NZ_JAAABI010000002.1"/>
</dbReference>
<proteinExistence type="predicted"/>
<keyword evidence="1" id="KW-0472">Membrane</keyword>
<dbReference type="AlphaFoldDB" id="A0A964TCA8"/>
<evidence type="ECO:0000313" key="3">
    <source>
        <dbReference type="Proteomes" id="UP000667650"/>
    </source>
</evidence>
<accession>A0A964TCA8</accession>
<feature type="transmembrane region" description="Helical" evidence="1">
    <location>
        <begin position="12"/>
        <end position="30"/>
    </location>
</feature>
<evidence type="ECO:0000256" key="1">
    <source>
        <dbReference type="SAM" id="Phobius"/>
    </source>
</evidence>
<gene>
    <name evidence="2" type="ORF">GTQ34_09840</name>
</gene>
<feature type="transmembrane region" description="Helical" evidence="1">
    <location>
        <begin position="45"/>
        <end position="66"/>
    </location>
</feature>
<keyword evidence="1" id="KW-0812">Transmembrane</keyword>
<protein>
    <submittedName>
        <fullName evidence="2">Uncharacterized protein</fullName>
    </submittedName>
</protein>
<dbReference type="EMBL" id="JAAABI010000002">
    <property type="protein sequence ID" value="NAY92220.1"/>
    <property type="molecule type" value="Genomic_DNA"/>
</dbReference>
<feature type="transmembrane region" description="Helical" evidence="1">
    <location>
        <begin position="130"/>
        <end position="148"/>
    </location>
</feature>
<feature type="transmembrane region" description="Helical" evidence="1">
    <location>
        <begin position="101"/>
        <end position="118"/>
    </location>
</feature>
<dbReference type="Proteomes" id="UP000667650">
    <property type="component" value="Unassembled WGS sequence"/>
</dbReference>
<evidence type="ECO:0000313" key="2">
    <source>
        <dbReference type="EMBL" id="NAY92220.1"/>
    </source>
</evidence>
<sequence>MKEIIDKISSYNLFNYLFPGIIFVILLREVTEYDLVQNNNFLGAFLYYFIGLVISRFGSLVIGEILQSKKLKFIKFADYKDFVFASDKDQKIELFSEINNMYRTLISLFCLLLLSKLYQAISNWLNISQNVSYILLIIVLIVLFVFSYRKQTGFVVKRVASRTEKK</sequence>